<evidence type="ECO:0000313" key="1">
    <source>
        <dbReference type="EMBL" id="QKE90856.1"/>
    </source>
</evidence>
<reference evidence="1 2" key="1">
    <citation type="journal article" date="2014" name="World J. Microbiol. Biotechnol.">
        <title>Biodiversity and physiological characteristics of Antarctic and Arctic lichens-associated bacteria.</title>
        <authorList>
            <person name="Lee Y.M."/>
            <person name="Kim E.H."/>
            <person name="Lee H.K."/>
            <person name="Hong S.G."/>
        </authorList>
    </citation>
    <scope>NUCLEOTIDE SEQUENCE [LARGE SCALE GENOMIC DNA]</scope>
    <source>
        <strain evidence="1 2">PAMC 26569</strain>
    </source>
</reference>
<gene>
    <name evidence="1" type="ORF">HN018_13140</name>
</gene>
<protein>
    <submittedName>
        <fullName evidence="1">Uncharacterized protein</fullName>
    </submittedName>
</protein>
<name>A0A6M8HRD6_9PROT</name>
<dbReference type="RefSeq" id="WP_171836263.1">
    <property type="nucleotide sequence ID" value="NZ_CP053708.1"/>
</dbReference>
<dbReference type="AlphaFoldDB" id="A0A6M8HRD6"/>
<accession>A0A6M8HRD6</accession>
<dbReference type="Proteomes" id="UP000500767">
    <property type="component" value="Chromosome"/>
</dbReference>
<dbReference type="KEGG" id="lck:HN018_13140"/>
<organism evidence="1 2">
    <name type="scientific">Lichenicola cladoniae</name>
    <dbReference type="NCBI Taxonomy" id="1484109"/>
    <lineage>
        <taxon>Bacteria</taxon>
        <taxon>Pseudomonadati</taxon>
        <taxon>Pseudomonadota</taxon>
        <taxon>Alphaproteobacteria</taxon>
        <taxon>Acetobacterales</taxon>
        <taxon>Acetobacteraceae</taxon>
        <taxon>Lichenicola</taxon>
    </lineage>
</organism>
<dbReference type="EMBL" id="CP053708">
    <property type="protein sequence ID" value="QKE90856.1"/>
    <property type="molecule type" value="Genomic_DNA"/>
</dbReference>
<evidence type="ECO:0000313" key="2">
    <source>
        <dbReference type="Proteomes" id="UP000500767"/>
    </source>
</evidence>
<sequence>MPIAARAVGCDYLAMNRDYLLEFEAILVGQECAISRREHDWLFALSGDGDLAVSVPWRVVSQGCIEFGSEDHGHLFGLSVPVDGEEMCRKLIGNRLVTSARVDRQTADLTLHFGSTIRIDIFNNSSGYEGWDAGVDAGSESMRVIALGGGNVAVFCKP</sequence>
<keyword evidence="2" id="KW-1185">Reference proteome</keyword>
<proteinExistence type="predicted"/>